<dbReference type="GO" id="GO:0006508">
    <property type="term" value="P:proteolysis"/>
    <property type="evidence" value="ECO:0007669"/>
    <property type="project" value="InterPro"/>
</dbReference>
<sequence length="691" mass="73811">MTKPPPNPQDPPPGADVIEGLPPLPGLHEALAYIAKGNPPAPVVKLDPGLEGDDDDDLELGALDEADDPVSEFRPDPSEMLMALMILRIYGAAASCDQPLRPEPGLLSTVIISGPEDRRRFAQILPDLPIVRPKGAQAPVVAIEDGSTVDRSIKELTHRVEGLVERGKPVIVGTSRPERLPAELLALESVRVILPPVDRRMLGALLEVLHPTQQILIPMDDADLALVPAIHLAPVFAAETADQAADRLRRIAVKRPAVSAGPTLDDVHGQPEAVAALRQVVRDLQEWRAGRLEWSEVTKSFLLVGPPGTGKTMLAQALAGSSGITFVKTSYSDCQKMGHQGDFLRELNASADRAQAGAPAEWFVDEIDSFHHRGQSTTGYMVGVVNGFLTTLDRLSATEGVILVAATNDVARIDPAVIRAGRFDKHIRVNPPDRGGVRTFLSSALVGMMTEDHLDRLADQMMGRTGAELTALVRDARTRARAEGKPFSADHVQAAADAVQPPLDPDLMWRVCLHEAGHLVAGAVFGLPAATSARVTPTGGEVLRPGKPSHTRESIRAYQCAVLAGRAAEEVLLGDISSGGGTGATSDLAQATRLAMEAEFVLGFGPTLTWVPLETPYFLLPEALRQRIEASLQVAQTEARAAMDRHRTAVERVAGALSERRELDAGLIADLLSDIVQEPVRAEGLTSAGVE</sequence>
<dbReference type="SUPFAM" id="SSF52540">
    <property type="entry name" value="P-loop containing nucleoside triphosphate hydrolases"/>
    <property type="match status" value="1"/>
</dbReference>
<keyword evidence="5" id="KW-1185">Reference proteome</keyword>
<dbReference type="InterPro" id="IPR003959">
    <property type="entry name" value="ATPase_AAA_core"/>
</dbReference>
<dbReference type="GO" id="GO:0030163">
    <property type="term" value="P:protein catabolic process"/>
    <property type="evidence" value="ECO:0007669"/>
    <property type="project" value="TreeGrafter"/>
</dbReference>
<dbReference type="InterPro" id="IPR003593">
    <property type="entry name" value="AAA+_ATPase"/>
</dbReference>
<dbReference type="SUPFAM" id="SSF140990">
    <property type="entry name" value="FtsH protease domain-like"/>
    <property type="match status" value="1"/>
</dbReference>
<accession>A0A398BMB9</accession>
<name>A0A398BMB9_9RHOB</name>
<dbReference type="Gene3D" id="1.10.8.60">
    <property type="match status" value="1"/>
</dbReference>
<keyword evidence="1" id="KW-0547">Nucleotide-binding</keyword>
<dbReference type="PROSITE" id="PS00674">
    <property type="entry name" value="AAA"/>
    <property type="match status" value="1"/>
</dbReference>
<evidence type="ECO:0000313" key="5">
    <source>
        <dbReference type="Proteomes" id="UP000266649"/>
    </source>
</evidence>
<dbReference type="GO" id="GO:0004176">
    <property type="term" value="F:ATP-dependent peptidase activity"/>
    <property type="evidence" value="ECO:0007669"/>
    <property type="project" value="InterPro"/>
</dbReference>
<proteinExistence type="inferred from homology"/>
<comment type="caution">
    <text evidence="4">The sequence shown here is derived from an EMBL/GenBank/DDBJ whole genome shotgun (WGS) entry which is preliminary data.</text>
</comment>
<dbReference type="PANTHER" id="PTHR23076">
    <property type="entry name" value="METALLOPROTEASE M41 FTSH"/>
    <property type="match status" value="1"/>
</dbReference>
<evidence type="ECO:0000259" key="3">
    <source>
        <dbReference type="SMART" id="SM00382"/>
    </source>
</evidence>
<protein>
    <submittedName>
        <fullName evidence="4">AAA family ATPase</fullName>
    </submittedName>
</protein>
<evidence type="ECO:0000256" key="1">
    <source>
        <dbReference type="RuleBase" id="RU003651"/>
    </source>
</evidence>
<reference evidence="4 5" key="1">
    <citation type="submission" date="2018-09" db="EMBL/GenBank/DDBJ databases">
        <title>Gemmobacter lutimaris sp. nov., a marine bacterium isolated from tidal flat.</title>
        <authorList>
            <person name="Lee D.W."/>
            <person name="Yoo Y."/>
            <person name="Kim J.-J."/>
            <person name="Kim B.S."/>
        </authorList>
    </citation>
    <scope>NUCLEOTIDE SEQUENCE [LARGE SCALE GENOMIC DNA]</scope>
    <source>
        <strain evidence="4 5">YJ-T1-11</strain>
    </source>
</reference>
<feature type="domain" description="AAA+ ATPase" evidence="3">
    <location>
        <begin position="297"/>
        <end position="433"/>
    </location>
</feature>
<dbReference type="CDD" id="cd19481">
    <property type="entry name" value="RecA-like_protease"/>
    <property type="match status" value="1"/>
</dbReference>
<dbReference type="GO" id="GO:0005886">
    <property type="term" value="C:plasma membrane"/>
    <property type="evidence" value="ECO:0007669"/>
    <property type="project" value="TreeGrafter"/>
</dbReference>
<dbReference type="Gene3D" id="3.40.50.300">
    <property type="entry name" value="P-loop containing nucleotide triphosphate hydrolases"/>
    <property type="match status" value="1"/>
</dbReference>
<dbReference type="GO" id="GO:0016887">
    <property type="term" value="F:ATP hydrolysis activity"/>
    <property type="evidence" value="ECO:0007669"/>
    <property type="project" value="InterPro"/>
</dbReference>
<dbReference type="EMBL" id="QXXQ01000005">
    <property type="protein sequence ID" value="RID91645.1"/>
    <property type="molecule type" value="Genomic_DNA"/>
</dbReference>
<dbReference type="Pfam" id="PF01434">
    <property type="entry name" value="Peptidase_M41"/>
    <property type="match status" value="1"/>
</dbReference>
<organism evidence="4 5">
    <name type="scientific">Gemmobacter lutimaris</name>
    <dbReference type="NCBI Taxonomy" id="2306023"/>
    <lineage>
        <taxon>Bacteria</taxon>
        <taxon>Pseudomonadati</taxon>
        <taxon>Pseudomonadota</taxon>
        <taxon>Alphaproteobacteria</taxon>
        <taxon>Rhodobacterales</taxon>
        <taxon>Paracoccaceae</taxon>
        <taxon>Gemmobacter</taxon>
    </lineage>
</organism>
<dbReference type="InterPro" id="IPR037219">
    <property type="entry name" value="Peptidase_M41-like"/>
</dbReference>
<gene>
    <name evidence="4" type="ORF">D2N39_10305</name>
</gene>
<dbReference type="GO" id="GO:0004222">
    <property type="term" value="F:metalloendopeptidase activity"/>
    <property type="evidence" value="ECO:0007669"/>
    <property type="project" value="InterPro"/>
</dbReference>
<comment type="similarity">
    <text evidence="1">Belongs to the AAA ATPase family.</text>
</comment>
<dbReference type="Proteomes" id="UP000266649">
    <property type="component" value="Unassembled WGS sequence"/>
</dbReference>
<dbReference type="InterPro" id="IPR003960">
    <property type="entry name" value="ATPase_AAA_CS"/>
</dbReference>
<feature type="compositionally biased region" description="Pro residues" evidence="2">
    <location>
        <begin position="1"/>
        <end position="14"/>
    </location>
</feature>
<feature type="region of interest" description="Disordered" evidence="2">
    <location>
        <begin position="1"/>
        <end position="22"/>
    </location>
</feature>
<dbReference type="OrthoDB" id="9809379at2"/>
<evidence type="ECO:0000256" key="2">
    <source>
        <dbReference type="SAM" id="MobiDB-lite"/>
    </source>
</evidence>
<keyword evidence="1" id="KW-0067">ATP-binding</keyword>
<evidence type="ECO:0000313" key="4">
    <source>
        <dbReference type="EMBL" id="RID91645.1"/>
    </source>
</evidence>
<dbReference type="InterPro" id="IPR000642">
    <property type="entry name" value="Peptidase_M41"/>
</dbReference>
<dbReference type="InterPro" id="IPR027417">
    <property type="entry name" value="P-loop_NTPase"/>
</dbReference>
<dbReference type="GO" id="GO:0005524">
    <property type="term" value="F:ATP binding"/>
    <property type="evidence" value="ECO:0007669"/>
    <property type="project" value="UniProtKB-KW"/>
</dbReference>
<dbReference type="Pfam" id="PF00004">
    <property type="entry name" value="AAA"/>
    <property type="match status" value="1"/>
</dbReference>
<dbReference type="Gene3D" id="1.20.58.760">
    <property type="entry name" value="Peptidase M41"/>
    <property type="match status" value="1"/>
</dbReference>
<dbReference type="SMART" id="SM00382">
    <property type="entry name" value="AAA"/>
    <property type="match status" value="1"/>
</dbReference>
<dbReference type="PANTHER" id="PTHR23076:SF97">
    <property type="entry name" value="ATP-DEPENDENT ZINC METALLOPROTEASE YME1L1"/>
    <property type="match status" value="1"/>
</dbReference>
<dbReference type="RefSeq" id="WP_119134709.1">
    <property type="nucleotide sequence ID" value="NZ_QXXQ01000005.1"/>
</dbReference>
<dbReference type="AlphaFoldDB" id="A0A398BMB9"/>